<keyword evidence="2" id="KW-0548">Nucleotidyltransferase</keyword>
<evidence type="ECO:0000313" key="3">
    <source>
        <dbReference type="Proteomes" id="UP001418222"/>
    </source>
</evidence>
<dbReference type="EMBL" id="JBBWWQ010000002">
    <property type="protein sequence ID" value="KAK8954582.1"/>
    <property type="molecule type" value="Genomic_DNA"/>
</dbReference>
<keyword evidence="3" id="KW-1185">Reference proteome</keyword>
<evidence type="ECO:0000259" key="1">
    <source>
        <dbReference type="Pfam" id="PF24823"/>
    </source>
</evidence>
<dbReference type="GO" id="GO:0003968">
    <property type="term" value="F:RNA-directed RNA polymerase activity"/>
    <property type="evidence" value="ECO:0007669"/>
    <property type="project" value="UniProtKB-KW"/>
</dbReference>
<dbReference type="InterPro" id="IPR057590">
    <property type="entry name" value="PH_RDR1/2-like"/>
</dbReference>
<organism evidence="2 3">
    <name type="scientific">Platanthera zijinensis</name>
    <dbReference type="NCBI Taxonomy" id="2320716"/>
    <lineage>
        <taxon>Eukaryota</taxon>
        <taxon>Viridiplantae</taxon>
        <taxon>Streptophyta</taxon>
        <taxon>Embryophyta</taxon>
        <taxon>Tracheophyta</taxon>
        <taxon>Spermatophyta</taxon>
        <taxon>Magnoliopsida</taxon>
        <taxon>Liliopsida</taxon>
        <taxon>Asparagales</taxon>
        <taxon>Orchidaceae</taxon>
        <taxon>Orchidoideae</taxon>
        <taxon>Orchideae</taxon>
        <taxon>Orchidinae</taxon>
        <taxon>Platanthera</taxon>
    </lineage>
</organism>
<dbReference type="AlphaFoldDB" id="A0AAP0C0N1"/>
<keyword evidence="2" id="KW-0808">Transferase</keyword>
<accession>A0AAP0C0N1</accession>
<comment type="caution">
    <text evidence="2">The sequence shown here is derived from an EMBL/GenBank/DDBJ whole genome shotgun (WGS) entry which is preliminary data.</text>
</comment>
<gene>
    <name evidence="2" type="primary">RDR2</name>
    <name evidence="2" type="ORF">KSP39_PZI002228</name>
</gene>
<keyword evidence="2" id="KW-0696">RNA-directed RNA polymerase</keyword>
<protein>
    <submittedName>
        <fullName evidence="2">RNA-dependent RNA polymerase 2</fullName>
    </submittedName>
</protein>
<evidence type="ECO:0000313" key="2">
    <source>
        <dbReference type="EMBL" id="KAK8954582.1"/>
    </source>
</evidence>
<dbReference type="Pfam" id="PF24823">
    <property type="entry name" value="PH_RDR2"/>
    <property type="match status" value="1"/>
</dbReference>
<reference evidence="2 3" key="1">
    <citation type="journal article" date="2022" name="Nat. Plants">
        <title>Genomes of leafy and leafless Platanthera orchids illuminate the evolution of mycoheterotrophy.</title>
        <authorList>
            <person name="Li M.H."/>
            <person name="Liu K.W."/>
            <person name="Li Z."/>
            <person name="Lu H.C."/>
            <person name="Ye Q.L."/>
            <person name="Zhang D."/>
            <person name="Wang J.Y."/>
            <person name="Li Y.F."/>
            <person name="Zhong Z.M."/>
            <person name="Liu X."/>
            <person name="Yu X."/>
            <person name="Liu D.K."/>
            <person name="Tu X.D."/>
            <person name="Liu B."/>
            <person name="Hao Y."/>
            <person name="Liao X.Y."/>
            <person name="Jiang Y.T."/>
            <person name="Sun W.H."/>
            <person name="Chen J."/>
            <person name="Chen Y.Q."/>
            <person name="Ai Y."/>
            <person name="Zhai J.W."/>
            <person name="Wu S.S."/>
            <person name="Zhou Z."/>
            <person name="Hsiao Y.Y."/>
            <person name="Wu W.L."/>
            <person name="Chen Y.Y."/>
            <person name="Lin Y.F."/>
            <person name="Hsu J.L."/>
            <person name="Li C.Y."/>
            <person name="Wang Z.W."/>
            <person name="Zhao X."/>
            <person name="Zhong W.Y."/>
            <person name="Ma X.K."/>
            <person name="Ma L."/>
            <person name="Huang J."/>
            <person name="Chen G.Z."/>
            <person name="Huang M.Z."/>
            <person name="Huang L."/>
            <person name="Peng D.H."/>
            <person name="Luo Y.B."/>
            <person name="Zou S.Q."/>
            <person name="Chen S.P."/>
            <person name="Lan S."/>
            <person name="Tsai W.C."/>
            <person name="Van de Peer Y."/>
            <person name="Liu Z.J."/>
        </authorList>
    </citation>
    <scope>NUCLEOTIDE SEQUENCE [LARGE SCALE GENOMIC DNA]</scope>
    <source>
        <strain evidence="2">Lor287</strain>
    </source>
</reference>
<proteinExistence type="predicted"/>
<dbReference type="Proteomes" id="UP001418222">
    <property type="component" value="Unassembled WGS sequence"/>
</dbReference>
<sequence length="114" mass="13040">MEIFIEDGGKSYKLVVTFDDIMFSQGSHLGGGQLNSILLQLKFSPRIYQRLSGTRIKPKFISDRYHICKEDFQYVLLRTSDFSPTKALGLSSYFCLKLEVVSLPLKYSSFSLLQ</sequence>
<feature type="domain" description="RDR1/2-like PH-like" evidence="1">
    <location>
        <begin position="1"/>
        <end position="100"/>
    </location>
</feature>
<name>A0AAP0C0N1_9ASPA</name>